<proteinExistence type="predicted"/>
<dbReference type="EMBL" id="BJVK01000024">
    <property type="protein sequence ID" value="GEL28859.1"/>
    <property type="molecule type" value="Genomic_DNA"/>
</dbReference>
<keyword evidence="2" id="KW-1185">Reference proteome</keyword>
<comment type="caution">
    <text evidence="1">The sequence shown here is derived from an EMBL/GenBank/DDBJ whole genome shotgun (WGS) entry which is preliminary data.</text>
</comment>
<dbReference type="AlphaFoldDB" id="A0A511DVK0"/>
<accession>A0A511DVK0</accession>
<gene>
    <name evidence="1" type="ORF">LKE01_16790</name>
</gene>
<name>A0A511DVK0_LENKE</name>
<reference evidence="1" key="1">
    <citation type="submission" date="2019-07" db="EMBL/GenBank/DDBJ databases">
        <title>Whole genome shotgun sequence of Lactobacillus kefiri NBRC 15888.</title>
        <authorList>
            <person name="Hosoyama A."/>
            <person name="Uohara A."/>
            <person name="Ohji S."/>
            <person name="Ichikawa N."/>
        </authorList>
    </citation>
    <scope>NUCLEOTIDE SEQUENCE [LARGE SCALE GENOMIC DNA]</scope>
    <source>
        <strain evidence="1">NBRC 15888</strain>
    </source>
</reference>
<sequence length="66" mass="7798">MQSTKLIKYIGFENFTFSRNVELTVALDLTRRNKEVINNVKNIFYFTIKSVMKLITIRVLLKKTVD</sequence>
<evidence type="ECO:0000313" key="1">
    <source>
        <dbReference type="EMBL" id="GEL28859.1"/>
    </source>
</evidence>
<evidence type="ECO:0000313" key="2">
    <source>
        <dbReference type="Proteomes" id="UP000321893"/>
    </source>
</evidence>
<dbReference type="Proteomes" id="UP000321893">
    <property type="component" value="Unassembled WGS sequence"/>
</dbReference>
<protein>
    <submittedName>
        <fullName evidence="1">Uncharacterized protein</fullName>
    </submittedName>
</protein>
<organism evidence="1 2">
    <name type="scientific">Lentilactobacillus kefiri</name>
    <name type="common">Lactobacillus kefiri</name>
    <dbReference type="NCBI Taxonomy" id="33962"/>
    <lineage>
        <taxon>Bacteria</taxon>
        <taxon>Bacillati</taxon>
        <taxon>Bacillota</taxon>
        <taxon>Bacilli</taxon>
        <taxon>Lactobacillales</taxon>
        <taxon>Lactobacillaceae</taxon>
        <taxon>Lentilactobacillus</taxon>
    </lineage>
</organism>